<dbReference type="Gramene" id="TraesWEE_scaffold_075612_01G000200.1">
    <property type="protein sequence ID" value="TraesWEE_scaffold_075612_01G000200.1"/>
    <property type="gene ID" value="TraesWEE_scaffold_075612_01G000200"/>
</dbReference>
<dbReference type="EnsemblPlants" id="TraesCS3B02G199800.1">
    <property type="protein sequence ID" value="TraesCS3B02G199800.1"/>
    <property type="gene ID" value="TraesCS3B02G199800"/>
</dbReference>
<evidence type="ECO:0000313" key="2">
    <source>
        <dbReference type="EnsemblPlants" id="TraesCS3B02G199800.1"/>
    </source>
</evidence>
<proteinExistence type="predicted"/>
<gene>
    <name evidence="2" type="primary">LOC123069515</name>
</gene>
<reference evidence="2" key="1">
    <citation type="submission" date="2018-08" db="EMBL/GenBank/DDBJ databases">
        <authorList>
            <person name="Rossello M."/>
        </authorList>
    </citation>
    <scope>NUCLEOTIDE SEQUENCE [LARGE SCALE GENOMIC DNA]</scope>
    <source>
        <strain evidence="2">cv. Chinese Spring</strain>
    </source>
</reference>
<dbReference type="OMA" id="HESECLV"/>
<evidence type="ECO:0000256" key="1">
    <source>
        <dbReference type="SAM" id="MobiDB-lite"/>
    </source>
</evidence>
<dbReference type="Gramene" id="TraesJUL3B03G01626790.1">
    <property type="protein sequence ID" value="TraesJUL3B03G01626790.1"/>
    <property type="gene ID" value="TraesJUL3B03G01626790"/>
</dbReference>
<dbReference type="Gramene" id="TraesCAD_scaffold_056449_01G000100.1">
    <property type="protein sequence ID" value="TraesCAD_scaffold_056449_01G000100.1"/>
    <property type="gene ID" value="TraesCAD_scaffold_056449_01G000100"/>
</dbReference>
<evidence type="ECO:0000313" key="3">
    <source>
        <dbReference type="Proteomes" id="UP000019116"/>
    </source>
</evidence>
<feature type="compositionally biased region" description="Acidic residues" evidence="1">
    <location>
        <begin position="59"/>
        <end position="81"/>
    </location>
</feature>
<feature type="region of interest" description="Disordered" evidence="1">
    <location>
        <begin position="1"/>
        <end position="151"/>
    </location>
</feature>
<dbReference type="Gramene" id="TraesMAC3B03G01613230.1">
    <property type="protein sequence ID" value="TraesMAC3B03G01613230.1"/>
    <property type="gene ID" value="TraesMAC3B03G01613230"/>
</dbReference>
<dbReference type="PANTHER" id="PTHR31865:SF2">
    <property type="entry name" value="OSJNBA0004B13.24 PROTEIN"/>
    <property type="match status" value="1"/>
</dbReference>
<feature type="compositionally biased region" description="Acidic residues" evidence="1">
    <location>
        <begin position="23"/>
        <end position="44"/>
    </location>
</feature>
<dbReference type="AlphaFoldDB" id="A0A3B6FNK1"/>
<dbReference type="Gramene" id="TraesARI3B03G01638800.1">
    <property type="protein sequence ID" value="TraesARI3B03G01638800.1"/>
    <property type="gene ID" value="TraesARI3B03G01638800"/>
</dbReference>
<dbReference type="Gramene" id="TraesPARA_EIv1.0_1000130.1">
    <property type="protein sequence ID" value="TraesPARA_EIv1.0_1000130.1.CDS"/>
    <property type="gene ID" value="TraesPARA_EIv1.0_1000130"/>
</dbReference>
<dbReference type="OrthoDB" id="786837at2759"/>
<sequence length="299" mass="33359">MASPSKSARTTTFPLPRLRDLIEHDEEDDFVEEEEEDDDEDEDWDIRKRMSLLTVEGSDGGDADDEEDGSADVDEEDEDEVRSDGLNGEYESQQWHPYDSPRNLKPPSSASLPGTPERGAPSQSPWRYSKDYASETEAGWWPGAPHDRRRQHYRRQRMMREVWLDRAWQMRKQRQQLGERGDEVTVVVGNGGESPARGGVAIDMEEARACKDLGFDLPCDWTVEIPSYAVPNVDTASSGGNSPASGSWRISSPGTLQAFHPFAGDRSARFTGDDPKDVKARLKVWAQAVALSSASRLGS</sequence>
<dbReference type="Gramene" id="TraesCLE_scaffold_068653_01G000200.1">
    <property type="protein sequence ID" value="TraesCLE_scaffold_068653_01G000200.1"/>
    <property type="gene ID" value="TraesCLE_scaffold_068653_01G000200"/>
</dbReference>
<protein>
    <submittedName>
        <fullName evidence="2">Uncharacterized protein</fullName>
    </submittedName>
</protein>
<organism evidence="2">
    <name type="scientific">Triticum aestivum</name>
    <name type="common">Wheat</name>
    <dbReference type="NCBI Taxonomy" id="4565"/>
    <lineage>
        <taxon>Eukaryota</taxon>
        <taxon>Viridiplantae</taxon>
        <taxon>Streptophyta</taxon>
        <taxon>Embryophyta</taxon>
        <taxon>Tracheophyta</taxon>
        <taxon>Spermatophyta</taxon>
        <taxon>Magnoliopsida</taxon>
        <taxon>Liliopsida</taxon>
        <taxon>Poales</taxon>
        <taxon>Poaceae</taxon>
        <taxon>BOP clade</taxon>
        <taxon>Pooideae</taxon>
        <taxon>Triticodae</taxon>
        <taxon>Triticeae</taxon>
        <taxon>Triticinae</taxon>
        <taxon>Triticum</taxon>
    </lineage>
</organism>
<dbReference type="Gramene" id="TraesNOR3B03G01647450.2">
    <property type="protein sequence ID" value="TraesNOR3B03G01647450.2"/>
    <property type="gene ID" value="TraesNOR3B03G01647450"/>
</dbReference>
<dbReference type="PaxDb" id="4565-Traes_3B_AB077D149.2"/>
<dbReference type="Proteomes" id="UP000019116">
    <property type="component" value="Chromosome 3B"/>
</dbReference>
<dbReference type="PANTHER" id="PTHR31865">
    <property type="entry name" value="OSJNBA0071G03.3 PROTEIN"/>
    <property type="match status" value="1"/>
</dbReference>
<accession>A0A3B6FNK1</accession>
<reference evidence="2" key="2">
    <citation type="submission" date="2018-10" db="UniProtKB">
        <authorList>
            <consortium name="EnsemblPlants"/>
        </authorList>
    </citation>
    <scope>IDENTIFICATION</scope>
</reference>
<dbReference type="Gramene" id="TraesRN3B0100474900.1">
    <property type="protein sequence ID" value="TraesRN3B0100474900.1"/>
    <property type="gene ID" value="TraesRN3B0100474900"/>
</dbReference>
<name>A0A3B6FNK1_WHEAT</name>
<dbReference type="Gramene" id="TraesCS3B03G0487000.1">
    <property type="protein sequence ID" value="TraesCS3B03G0487000.1.CDS"/>
    <property type="gene ID" value="TraesCS3B03G0487000"/>
</dbReference>
<dbReference type="Gramene" id="TraesCS3B02G199800.1">
    <property type="protein sequence ID" value="TraesCS3B02G199800.1"/>
    <property type="gene ID" value="TraesCS3B02G199800"/>
</dbReference>
<feature type="compositionally biased region" description="Polar residues" evidence="1">
    <location>
        <begin position="1"/>
        <end position="13"/>
    </location>
</feature>
<keyword evidence="3" id="KW-1185">Reference proteome</keyword>